<dbReference type="EMBL" id="CP059733">
    <property type="protein sequence ID" value="WDE07177.1"/>
    <property type="molecule type" value="Genomic_DNA"/>
</dbReference>
<protein>
    <submittedName>
        <fullName evidence="1">Type III secretion system chaperone</fullName>
    </submittedName>
</protein>
<dbReference type="Proteomes" id="UP000032352">
    <property type="component" value="Chromosome"/>
</dbReference>
<dbReference type="KEGG" id="tvd:SG34_009940"/>
<dbReference type="InterPro" id="IPR010261">
    <property type="entry name" value="Tir_chaperone"/>
</dbReference>
<dbReference type="GO" id="GO:0030254">
    <property type="term" value="P:protein secretion by the type III secretion system"/>
    <property type="evidence" value="ECO:0007669"/>
    <property type="project" value="InterPro"/>
</dbReference>
<evidence type="ECO:0000313" key="2">
    <source>
        <dbReference type="Proteomes" id="UP000032352"/>
    </source>
</evidence>
<gene>
    <name evidence="1" type="ORF">SG34_009940</name>
</gene>
<name>A0AAE9Z6I8_9GAMM</name>
<dbReference type="Gene3D" id="3.30.1460.10">
    <property type="match status" value="1"/>
</dbReference>
<accession>A0AAE9Z6I8</accession>
<dbReference type="AlphaFoldDB" id="A0AAE9Z6I8"/>
<sequence>MSMNQSPLNNWLSELSAGQGTQFKLDEQGRCFISANNNCNICIHGPAGSDSFYVNIELMTLTEENNEFLFRQALSLNLFQHETRNCALALDEKSSALMLCYAGQYKHTSFQDFTNVLNNMVDLSATLCEQLQQSQYTETAPKAGELPAFGMLC</sequence>
<dbReference type="Pfam" id="PF05932">
    <property type="entry name" value="CesT"/>
    <property type="match status" value="1"/>
</dbReference>
<reference evidence="1 2" key="1">
    <citation type="journal article" date="2015" name="Genome Announc.">
        <title>Draft Genome Sequences of Marine Isolates of Thalassomonas viridans and Thalassomonas actiniarum.</title>
        <authorList>
            <person name="Olonade I."/>
            <person name="van Zyl L.J."/>
            <person name="Trindade M."/>
        </authorList>
    </citation>
    <scope>NUCLEOTIDE SEQUENCE [LARGE SCALE GENOMIC DNA]</scope>
    <source>
        <strain evidence="1 2">XOM25</strain>
    </source>
</reference>
<evidence type="ECO:0000313" key="1">
    <source>
        <dbReference type="EMBL" id="WDE07177.1"/>
    </source>
</evidence>
<dbReference type="SUPFAM" id="SSF69635">
    <property type="entry name" value="Type III secretory system chaperone-like"/>
    <property type="match status" value="1"/>
</dbReference>
<organism evidence="1 2">
    <name type="scientific">Thalassomonas viridans</name>
    <dbReference type="NCBI Taxonomy" id="137584"/>
    <lineage>
        <taxon>Bacteria</taxon>
        <taxon>Pseudomonadati</taxon>
        <taxon>Pseudomonadota</taxon>
        <taxon>Gammaproteobacteria</taxon>
        <taxon>Alteromonadales</taxon>
        <taxon>Colwelliaceae</taxon>
        <taxon>Thalassomonas</taxon>
    </lineage>
</organism>
<dbReference type="RefSeq" id="WP_044842572.1">
    <property type="nucleotide sequence ID" value="NZ_CP059733.1"/>
</dbReference>
<proteinExistence type="predicted"/>
<dbReference type="CDD" id="cd17034">
    <property type="entry name" value="T3SC_IA_ShcO1-like"/>
    <property type="match status" value="1"/>
</dbReference>
<reference evidence="1 2" key="2">
    <citation type="journal article" date="2022" name="Mar. Drugs">
        <title>Bioassay-Guided Fractionation Leads to the Detection of Cholic Acid Generated by the Rare Thalassomonas sp.</title>
        <authorList>
            <person name="Pheiffer F."/>
            <person name="Schneider Y.K."/>
            <person name="Hansen E.H."/>
            <person name="Andersen J.H."/>
            <person name="Isaksson J."/>
            <person name="Busche T."/>
            <person name="R C."/>
            <person name="Kalinowski J."/>
            <person name="Zyl L.V."/>
            <person name="Trindade M."/>
        </authorList>
    </citation>
    <scope>NUCLEOTIDE SEQUENCE [LARGE SCALE GENOMIC DNA]</scope>
    <source>
        <strain evidence="1 2">XOM25</strain>
    </source>
</reference>
<keyword evidence="2" id="KW-1185">Reference proteome</keyword>